<keyword evidence="1" id="KW-1133">Transmembrane helix</keyword>
<dbReference type="InterPro" id="IPR011990">
    <property type="entry name" value="TPR-like_helical_dom_sf"/>
</dbReference>
<keyword evidence="1" id="KW-0812">Transmembrane</keyword>
<dbReference type="Proteomes" id="UP001225316">
    <property type="component" value="Unassembled WGS sequence"/>
</dbReference>
<reference evidence="2 3" key="1">
    <citation type="submission" date="2023-04" db="EMBL/GenBank/DDBJ databases">
        <title>A novel bacteria isolated from coastal sediment.</title>
        <authorList>
            <person name="Liu X.-J."/>
            <person name="Du Z.-J."/>
        </authorList>
    </citation>
    <scope>NUCLEOTIDE SEQUENCE [LARGE SCALE GENOMIC DNA]</scope>
    <source>
        <strain evidence="2 3">SDUM461003</strain>
    </source>
</reference>
<dbReference type="Gene3D" id="1.25.40.10">
    <property type="entry name" value="Tetratricopeptide repeat domain"/>
    <property type="match status" value="3"/>
</dbReference>
<evidence type="ECO:0000313" key="2">
    <source>
        <dbReference type="EMBL" id="MDQ8208717.1"/>
    </source>
</evidence>
<evidence type="ECO:0000313" key="3">
    <source>
        <dbReference type="Proteomes" id="UP001225316"/>
    </source>
</evidence>
<dbReference type="RefSeq" id="WP_308951370.1">
    <property type="nucleotide sequence ID" value="NZ_JARXHW010000038.1"/>
</dbReference>
<feature type="transmembrane region" description="Helical" evidence="1">
    <location>
        <begin position="41"/>
        <end position="64"/>
    </location>
</feature>
<sequence>MSKKRNTRNPITREKPILLGFVVQRKGIDGRMEISVRWGRLVGAFALLLITGWFAMAGALYFHFKYNKEFDQVSYTKMLTLLPFGIEDHRVEMGNYHIEKGLEEIKQGNYRDALRLLRLGVARAPANLEGRRVLAEFYEVALKRHDIAADQLLKGLSQGGIDDIDYLKQTLRVLLRYQMDEQIQELADEYLPEQPELTDINRTLAFGAANANYLRGNYDRADDYLSSYNLLESLEGVLLSSQISWDRGNQEAAISKMEDAVSTFPNSEPLLMQLSRYNRELGNIDAARRYAILRNVSDPLSSAPRLELLYIYNKSGDTEREQRETQRMLQQFSEDEAALQALANFAADTGNVDLARRTYEEALENEYNIDAFALLLIEAHLVDKDYEGALEFSEELLKERPDWLTARWAIFNSLRAVASYGINRPDLGEIYLQDFIDEANNQPQTYLAVARRFTKIDRHQQARKILMVAYQRTPTNQKILSELIRSELTLGNTENLNRLLARLLEMRRPQMELLVEAYQKLGSDRFIFTPDRESLLLQLSSILRENAQSLVEVKS</sequence>
<evidence type="ECO:0000256" key="1">
    <source>
        <dbReference type="SAM" id="Phobius"/>
    </source>
</evidence>
<gene>
    <name evidence="2" type="ORF">QEH52_14415</name>
</gene>
<comment type="caution">
    <text evidence="2">The sequence shown here is derived from an EMBL/GenBank/DDBJ whole genome shotgun (WGS) entry which is preliminary data.</text>
</comment>
<name>A0ABU1B0H0_9BACT</name>
<dbReference type="SUPFAM" id="SSF48452">
    <property type="entry name" value="TPR-like"/>
    <property type="match status" value="1"/>
</dbReference>
<organism evidence="2 3">
    <name type="scientific">Thalassobacterium maritimum</name>
    <dbReference type="NCBI Taxonomy" id="3041265"/>
    <lineage>
        <taxon>Bacteria</taxon>
        <taxon>Pseudomonadati</taxon>
        <taxon>Verrucomicrobiota</taxon>
        <taxon>Opitutia</taxon>
        <taxon>Puniceicoccales</taxon>
        <taxon>Coraliomargaritaceae</taxon>
        <taxon>Thalassobacterium</taxon>
    </lineage>
</organism>
<dbReference type="Pfam" id="PF13432">
    <property type="entry name" value="TPR_16"/>
    <property type="match status" value="2"/>
</dbReference>
<dbReference type="EMBL" id="JARXHW010000038">
    <property type="protein sequence ID" value="MDQ8208717.1"/>
    <property type="molecule type" value="Genomic_DNA"/>
</dbReference>
<accession>A0ABU1B0H0</accession>
<proteinExistence type="predicted"/>
<evidence type="ECO:0008006" key="4">
    <source>
        <dbReference type="Google" id="ProtNLM"/>
    </source>
</evidence>
<keyword evidence="3" id="KW-1185">Reference proteome</keyword>
<dbReference type="SUPFAM" id="SSF81901">
    <property type="entry name" value="HCP-like"/>
    <property type="match status" value="1"/>
</dbReference>
<protein>
    <recommendedName>
        <fullName evidence="4">Tetratricopeptide repeat protein</fullName>
    </recommendedName>
</protein>
<keyword evidence="1" id="KW-0472">Membrane</keyword>